<dbReference type="Gene3D" id="3.40.50.1820">
    <property type="entry name" value="alpha/beta hydrolase"/>
    <property type="match status" value="1"/>
</dbReference>
<feature type="domain" description="Carboxylesterase type B" evidence="3">
    <location>
        <begin position="58"/>
        <end position="572"/>
    </location>
</feature>
<evidence type="ECO:0000259" key="3">
    <source>
        <dbReference type="Pfam" id="PF00135"/>
    </source>
</evidence>
<dbReference type="InterPro" id="IPR050309">
    <property type="entry name" value="Type-B_Carboxylest/Lipase"/>
</dbReference>
<sequence>MNLILKRSKFILFLILIICVSSKYCRRIKRIVGGIEAEKPPEDDPVVFVDENNRDSRVYGVRDPDKGFYVFKGIRFGEAPVGRHRFQRPRAVHLDGEYNATTWGPPCPQDSNGQTIGSEDCLFLNVFTPALPDSGDGYPVLIWIHGGGFRFGAACQYEMRNLIKKNMVVVSIQYRLGSLGFLSTGTGDLPGNNGMFDMILAVNWVKKYIGYFGGNPNKIVAFGHGSGASAALMLSLSKLTTNYFSGLIAMSGSMLSSFVIDKTPMITAKYIASNHDCPTDNNRDMIRCLQELPVSSLIDEDSKFAKLQTEALGFVSAISSLLGPGPVIEGSDDLRSLPNFMTDSPENFLSLGKFPEIPLLTGIMKDETGGAISGDYKDEITNNLKTIPNYLNKKLITSLQDKISNFGNKSRQFVPDAFNKYLGIGEKNNALTSLKKITDTLNDAIFNTPAFLTANYWSKKAETFFYSFDYNNNRRSYGKLFLNGLPIVDSRSNKAGNLGHGDDLGYVFRANDIFGKKIPSTRESPDEENVIETFTSMIAQFARTGKPKISTKFSNNDNSFVSITDKATTMKNFRFCEIGLWIGAVDRLNSASCSVLKVTTETVERLSTDIVGIVSSPVDTIENIGGQFIPNIPVGKEAINSSNPIESTVSKIFPKIPSFGFLSP</sequence>
<proteinExistence type="predicted"/>
<accession>A0A834XUF1</accession>
<dbReference type="PANTHER" id="PTHR11559">
    <property type="entry name" value="CARBOXYLESTERASE"/>
    <property type="match status" value="1"/>
</dbReference>
<keyword evidence="2" id="KW-0732">Signal</keyword>
<evidence type="ECO:0000256" key="2">
    <source>
        <dbReference type="SAM" id="SignalP"/>
    </source>
</evidence>
<dbReference type="OrthoDB" id="408631at2759"/>
<dbReference type="InterPro" id="IPR029058">
    <property type="entry name" value="AB_hydrolase_fold"/>
</dbReference>
<feature type="signal peptide" evidence="2">
    <location>
        <begin position="1"/>
        <end position="22"/>
    </location>
</feature>
<dbReference type="SUPFAM" id="SSF53474">
    <property type="entry name" value="alpha/beta-Hydrolases"/>
    <property type="match status" value="1"/>
</dbReference>
<gene>
    <name evidence="4" type="ORF">HCN44_005041</name>
</gene>
<dbReference type="AlphaFoldDB" id="A0A834XUF1"/>
<evidence type="ECO:0000313" key="5">
    <source>
        <dbReference type="Proteomes" id="UP000639338"/>
    </source>
</evidence>
<feature type="chain" id="PRO_5032685128" description="Carboxylesterase type B domain-containing protein" evidence="2">
    <location>
        <begin position="23"/>
        <end position="664"/>
    </location>
</feature>
<dbReference type="InterPro" id="IPR019819">
    <property type="entry name" value="Carboxylesterase_B_CS"/>
</dbReference>
<dbReference type="InterPro" id="IPR002018">
    <property type="entry name" value="CarbesteraseB"/>
</dbReference>
<comment type="caution">
    <text evidence="4">The sequence shown here is derived from an EMBL/GenBank/DDBJ whole genome shotgun (WGS) entry which is preliminary data.</text>
</comment>
<dbReference type="Pfam" id="PF00135">
    <property type="entry name" value="COesterase"/>
    <property type="match status" value="1"/>
</dbReference>
<keyword evidence="1" id="KW-0325">Glycoprotein</keyword>
<dbReference type="Proteomes" id="UP000639338">
    <property type="component" value="Unassembled WGS sequence"/>
</dbReference>
<name>A0A834XUF1_APHGI</name>
<evidence type="ECO:0000256" key="1">
    <source>
        <dbReference type="ARBA" id="ARBA00023180"/>
    </source>
</evidence>
<evidence type="ECO:0000313" key="4">
    <source>
        <dbReference type="EMBL" id="KAF7992697.1"/>
    </source>
</evidence>
<dbReference type="EMBL" id="JACMRX010000003">
    <property type="protein sequence ID" value="KAF7992697.1"/>
    <property type="molecule type" value="Genomic_DNA"/>
</dbReference>
<dbReference type="PROSITE" id="PS00941">
    <property type="entry name" value="CARBOXYLESTERASE_B_2"/>
    <property type="match status" value="1"/>
</dbReference>
<keyword evidence="5" id="KW-1185">Reference proteome</keyword>
<protein>
    <recommendedName>
        <fullName evidence="3">Carboxylesterase type B domain-containing protein</fullName>
    </recommendedName>
</protein>
<organism evidence="4 5">
    <name type="scientific">Aphidius gifuensis</name>
    <name type="common">Parasitoid wasp</name>
    <dbReference type="NCBI Taxonomy" id="684658"/>
    <lineage>
        <taxon>Eukaryota</taxon>
        <taxon>Metazoa</taxon>
        <taxon>Ecdysozoa</taxon>
        <taxon>Arthropoda</taxon>
        <taxon>Hexapoda</taxon>
        <taxon>Insecta</taxon>
        <taxon>Pterygota</taxon>
        <taxon>Neoptera</taxon>
        <taxon>Endopterygota</taxon>
        <taxon>Hymenoptera</taxon>
        <taxon>Apocrita</taxon>
        <taxon>Ichneumonoidea</taxon>
        <taxon>Braconidae</taxon>
        <taxon>Aphidiinae</taxon>
        <taxon>Aphidius</taxon>
    </lineage>
</organism>
<reference evidence="4 5" key="1">
    <citation type="submission" date="2020-08" db="EMBL/GenBank/DDBJ databases">
        <title>Aphidius gifuensis genome sequencing and assembly.</title>
        <authorList>
            <person name="Du Z."/>
        </authorList>
    </citation>
    <scope>NUCLEOTIDE SEQUENCE [LARGE SCALE GENOMIC DNA]</scope>
    <source>
        <strain evidence="4">YNYX2018</strain>
        <tissue evidence="4">Adults</tissue>
    </source>
</reference>